<dbReference type="AlphaFoldDB" id="A0A0D5A0K1"/>
<accession>A0A0D5A0K1</accession>
<reference evidence="1" key="2">
    <citation type="journal article" date="2015" name="Mol. Genet. Genomics">
        <title>Inheritance of Pantoea type III secretion systems through both vertical and horizontal transfer.</title>
        <authorList>
            <person name="Kirzinger M.W."/>
            <person name="Butz C.J."/>
            <person name="Stavrinides J."/>
        </authorList>
    </citation>
    <scope>NUCLEOTIDE SEQUENCE</scope>
    <source>
        <strain evidence="1">15320</strain>
    </source>
</reference>
<evidence type="ECO:0000313" key="1">
    <source>
        <dbReference type="EMBL" id="AJW29713.1"/>
    </source>
</evidence>
<protein>
    <submittedName>
        <fullName evidence="1">Type III secretion system protein</fullName>
    </submittedName>
</protein>
<reference evidence="1" key="1">
    <citation type="submission" date="2014-10" db="EMBL/GenBank/DDBJ databases">
        <authorList>
            <person name="Robin F."/>
            <person name="Le Brun C."/>
        </authorList>
    </citation>
    <scope>NUCLEOTIDE SEQUENCE</scope>
    <source>
        <strain evidence="1">15320</strain>
    </source>
</reference>
<sequence length="121" mass="14212">MKTMSSINYIASSSPYVKDGESSEENFNDKVLHYFQKNKPDDKLSDIMDQMRSLSPDRNVSMHQLNEALLYSDTYLRNTDEYTDYANNVLDKRTFQLLGVNMFFNNMMYKSFTETDRDPSL</sequence>
<dbReference type="EMBL" id="KM978041">
    <property type="protein sequence ID" value="AJW29713.1"/>
    <property type="molecule type" value="Genomic_DNA"/>
</dbReference>
<gene>
    <name evidence="1" type="primary">psa1</name>
</gene>
<proteinExistence type="predicted"/>
<organism evidence="1">
    <name type="scientific">Pantoea ananas</name>
    <name type="common">Erwinia uredovora</name>
    <dbReference type="NCBI Taxonomy" id="553"/>
    <lineage>
        <taxon>Bacteria</taxon>
        <taxon>Pseudomonadati</taxon>
        <taxon>Pseudomonadota</taxon>
        <taxon>Gammaproteobacteria</taxon>
        <taxon>Enterobacterales</taxon>
        <taxon>Erwiniaceae</taxon>
        <taxon>Pantoea</taxon>
    </lineage>
</organism>
<name>A0A0D5A0K1_PANAN</name>